<dbReference type="EMBL" id="MU970074">
    <property type="protein sequence ID" value="KAK9322571.1"/>
    <property type="molecule type" value="Genomic_DNA"/>
</dbReference>
<comment type="caution">
    <text evidence="1">The sequence shown here is derived from an EMBL/GenBank/DDBJ whole genome shotgun (WGS) entry which is preliminary data.</text>
</comment>
<keyword evidence="2" id="KW-1185">Reference proteome</keyword>
<organism evidence="1 2">
    <name type="scientific">Lipomyces orientalis</name>
    <dbReference type="NCBI Taxonomy" id="1233043"/>
    <lineage>
        <taxon>Eukaryota</taxon>
        <taxon>Fungi</taxon>
        <taxon>Dikarya</taxon>
        <taxon>Ascomycota</taxon>
        <taxon>Saccharomycotina</taxon>
        <taxon>Lipomycetes</taxon>
        <taxon>Lipomycetales</taxon>
        <taxon>Lipomycetaceae</taxon>
        <taxon>Lipomyces</taxon>
    </lineage>
</organism>
<reference evidence="2" key="1">
    <citation type="journal article" date="2024" name="Front. Bioeng. Biotechnol.">
        <title>Genome-scale model development and genomic sequencing of the oleaginous clade Lipomyces.</title>
        <authorList>
            <person name="Czajka J.J."/>
            <person name="Han Y."/>
            <person name="Kim J."/>
            <person name="Mondo S.J."/>
            <person name="Hofstad B.A."/>
            <person name="Robles A."/>
            <person name="Haridas S."/>
            <person name="Riley R."/>
            <person name="LaButti K."/>
            <person name="Pangilinan J."/>
            <person name="Andreopoulos W."/>
            <person name="Lipzen A."/>
            <person name="Yan J."/>
            <person name="Wang M."/>
            <person name="Ng V."/>
            <person name="Grigoriev I.V."/>
            <person name="Spatafora J.W."/>
            <person name="Magnuson J.K."/>
            <person name="Baker S.E."/>
            <person name="Pomraning K.R."/>
        </authorList>
    </citation>
    <scope>NUCLEOTIDE SEQUENCE [LARGE SCALE GENOMIC DNA]</scope>
    <source>
        <strain evidence="2">CBS 10300</strain>
    </source>
</reference>
<evidence type="ECO:0000313" key="1">
    <source>
        <dbReference type="EMBL" id="KAK9322571.1"/>
    </source>
</evidence>
<sequence>MKKALARLRPSLSALASPLAGFDEFYIVLDEPHRVWAPGDSVSGAVVLDLPKPVRTVQLRLRLLGQLTIRNPLVKGPSFRHVLCHEEIVLWDAGEFDPGERVDDVDVSAVDLEAEAAVAAASIESPGAVSPPNGPTISPAESTDSIEPVRQTRRDRLLDSVRRTNSSTSVSSTTSTSASSAVRRLPKGEHTFAFMFELPAKGLMTSLEFEKGSIVYMLTASHHRPGPFPPITCHKLLSLQCPLDIADLPPPKPSMLSVEIQKKNRRRERGTATAIVEIPAVGCLRGEVVPVKITVRHVREVRNVTGVVITLLRISRVCAHDLEPLSFRKDLVQTVAPLYIDSRTLTTTITANIRVPTDIFPTIDEYPLVAFKYCLEVVLDLSGKVDLPLSQTVVHSAATDTTPGNAADLASRPYVDTELLKRMKGVVSLWTEIVVGTERSEQIKLSPTNGPARTGANRTVKQSTPPTPREQQRTSRTVTPTEVETPHVRASSSSQQPVVPEYMSAEHISQPRATIPVLDAPSTDSRATLLSAPPPHPNHGENLPPPPPPPPPPPLQYPDQLPATAESEKERLARMEEALLPSAPPVASGSEIEPVIPTLDEIEIAGIERAEPSSSSAAPRPTDKLEHERERLRHLESAPSAPTNAAEQPDAAPGYYATAPPRHRIEAYGDEADGSGSGSDCTSEEGERDWVPVYSPNAEEEYVSMGGYHHYVLGYSGSYDINDTTNVPYEHSVAHNSDSGTPPPASTATLARASCS</sequence>
<proteinExistence type="predicted"/>
<dbReference type="Proteomes" id="UP001489719">
    <property type="component" value="Unassembled WGS sequence"/>
</dbReference>
<accession>A0ACC3TNV9</accession>
<evidence type="ECO:0000313" key="2">
    <source>
        <dbReference type="Proteomes" id="UP001489719"/>
    </source>
</evidence>
<name>A0ACC3TNV9_9ASCO</name>
<protein>
    <submittedName>
        <fullName evidence="1">Uncharacterized protein</fullName>
    </submittedName>
</protein>
<gene>
    <name evidence="1" type="ORF">V1517DRAFT_130656</name>
</gene>